<organism evidence="1 2">
    <name type="scientific">Zarea fungicola</name>
    <dbReference type="NCBI Taxonomy" id="93591"/>
    <lineage>
        <taxon>Eukaryota</taxon>
        <taxon>Fungi</taxon>
        <taxon>Dikarya</taxon>
        <taxon>Ascomycota</taxon>
        <taxon>Pezizomycotina</taxon>
        <taxon>Sordariomycetes</taxon>
        <taxon>Hypocreomycetidae</taxon>
        <taxon>Hypocreales</taxon>
        <taxon>Cordycipitaceae</taxon>
        <taxon>Zarea</taxon>
    </lineage>
</organism>
<reference evidence="1" key="1">
    <citation type="submission" date="2022-08" db="EMBL/GenBank/DDBJ databases">
        <title>Genome Sequence of Lecanicillium fungicola.</title>
        <authorList>
            <person name="Buettner E."/>
        </authorList>
    </citation>
    <scope>NUCLEOTIDE SEQUENCE</scope>
    <source>
        <strain evidence="1">Babe33</strain>
    </source>
</reference>
<sequence>MDVDGDSELLARVAAGETLELDKWPALQLDILSRLEKIAHTEFTIPDLPPPFVLDRCLDNGEPTSSSPIHEPSSQESDKENAPAAVQAEARSEPMQQDDKEGGEDKAKEVASTDNDTAMDKTDDTANVPESKPDDETPLQTQTQTEPVAAPSSQSIELDDNERKPHPNI</sequence>
<dbReference type="Proteomes" id="UP001143910">
    <property type="component" value="Unassembled WGS sequence"/>
</dbReference>
<evidence type="ECO:0000313" key="2">
    <source>
        <dbReference type="Proteomes" id="UP001143910"/>
    </source>
</evidence>
<evidence type="ECO:0000313" key="1">
    <source>
        <dbReference type="EMBL" id="KAJ2955431.1"/>
    </source>
</evidence>
<accession>A0ACC1MCN2</accession>
<name>A0ACC1MCN2_9HYPO</name>
<protein>
    <submittedName>
        <fullName evidence="1">Uncharacterized protein</fullName>
    </submittedName>
</protein>
<comment type="caution">
    <text evidence="1">The sequence shown here is derived from an EMBL/GenBank/DDBJ whole genome shotgun (WGS) entry which is preliminary data.</text>
</comment>
<keyword evidence="2" id="KW-1185">Reference proteome</keyword>
<proteinExistence type="predicted"/>
<gene>
    <name evidence="1" type="ORF">NQ176_g11400</name>
</gene>
<dbReference type="EMBL" id="JANJQO010003864">
    <property type="protein sequence ID" value="KAJ2955431.1"/>
    <property type="molecule type" value="Genomic_DNA"/>
</dbReference>